<sequence length="114" mass="12450">MIKLTRTLKAWGTGTFRSVLLDEIGSIEHKYLPLQEGLSLSSYVSDFGISVLLLKITETSSDIIAKIGIFYAGVIVGSCCADDPTPVCEQTEYCEVQFNIKKITAEATIVLLSE</sequence>
<reference evidence="1" key="1">
    <citation type="submission" date="2018-06" db="EMBL/GenBank/DDBJ databases">
        <authorList>
            <person name="Zhirakovskaya E."/>
        </authorList>
    </citation>
    <scope>NUCLEOTIDE SEQUENCE</scope>
</reference>
<organism evidence="1">
    <name type="scientific">hydrothermal vent metagenome</name>
    <dbReference type="NCBI Taxonomy" id="652676"/>
    <lineage>
        <taxon>unclassified sequences</taxon>
        <taxon>metagenomes</taxon>
        <taxon>ecological metagenomes</taxon>
    </lineage>
</organism>
<accession>A0A3B0YDB7</accession>
<gene>
    <name evidence="1" type="ORF">MNBD_GAMMA12-2065</name>
</gene>
<dbReference type="EMBL" id="UOFL01000035">
    <property type="protein sequence ID" value="VAW72189.1"/>
    <property type="molecule type" value="Genomic_DNA"/>
</dbReference>
<dbReference type="AlphaFoldDB" id="A0A3B0YDB7"/>
<proteinExistence type="predicted"/>
<evidence type="ECO:0000313" key="1">
    <source>
        <dbReference type="EMBL" id="VAW72189.1"/>
    </source>
</evidence>
<name>A0A3B0YDB7_9ZZZZ</name>
<protein>
    <submittedName>
        <fullName evidence="1">Uncharacterized protein</fullName>
    </submittedName>
</protein>